<dbReference type="SUPFAM" id="SSF159501">
    <property type="entry name" value="EreA/ChaN-like"/>
    <property type="match status" value="1"/>
</dbReference>
<dbReference type="CDD" id="cd14727">
    <property type="entry name" value="ChanN-like"/>
    <property type="match status" value="1"/>
</dbReference>
<protein>
    <recommendedName>
        <fullName evidence="1">Haem-binding uptake Tiki superfamily ChaN domain-containing protein</fullName>
    </recommendedName>
</protein>
<organism evidence="2 6">
    <name type="scientific">Odoribacter splanchnicus</name>
    <dbReference type="NCBI Taxonomy" id="28118"/>
    <lineage>
        <taxon>Bacteria</taxon>
        <taxon>Pseudomonadati</taxon>
        <taxon>Bacteroidota</taxon>
        <taxon>Bacteroidia</taxon>
        <taxon>Bacteroidales</taxon>
        <taxon>Odoribacteraceae</taxon>
        <taxon>Odoribacter</taxon>
    </lineage>
</organism>
<dbReference type="Proteomes" id="UP000283426">
    <property type="component" value="Unassembled WGS sequence"/>
</dbReference>
<evidence type="ECO:0000313" key="7">
    <source>
        <dbReference type="Proteomes" id="UP000284434"/>
    </source>
</evidence>
<dbReference type="Proteomes" id="UP000284243">
    <property type="component" value="Unassembled WGS sequence"/>
</dbReference>
<evidence type="ECO:0000313" key="2">
    <source>
        <dbReference type="EMBL" id="RGU55259.1"/>
    </source>
</evidence>
<evidence type="ECO:0000313" key="6">
    <source>
        <dbReference type="Proteomes" id="UP000284243"/>
    </source>
</evidence>
<name>A0A3D1UI30_9BACT</name>
<comment type="caution">
    <text evidence="2">The sequence shown here is derived from an EMBL/GenBank/DDBJ whole genome shotgun (WGS) entry which is preliminary data.</text>
</comment>
<accession>A0A3D1UI30</accession>
<dbReference type="EMBL" id="QRYC01000019">
    <property type="protein sequence ID" value="RGU55259.1"/>
    <property type="molecule type" value="Genomic_DNA"/>
</dbReference>
<evidence type="ECO:0000259" key="1">
    <source>
        <dbReference type="Pfam" id="PF04187"/>
    </source>
</evidence>
<proteinExistence type="predicted"/>
<dbReference type="Pfam" id="PF04187">
    <property type="entry name" value="Cofac_haem_bdg"/>
    <property type="match status" value="1"/>
</dbReference>
<dbReference type="InterPro" id="IPR007314">
    <property type="entry name" value="Cofac_haem-bd_dom"/>
</dbReference>
<dbReference type="EMBL" id="QRYW01000067">
    <property type="protein sequence ID" value="RGV17681.1"/>
    <property type="molecule type" value="Genomic_DNA"/>
</dbReference>
<reference evidence="5 6" key="1">
    <citation type="submission" date="2018-08" db="EMBL/GenBank/DDBJ databases">
        <title>A genome reference for cultivated species of the human gut microbiota.</title>
        <authorList>
            <person name="Zou Y."/>
            <person name="Xue W."/>
            <person name="Luo G."/>
        </authorList>
    </citation>
    <scope>NUCLEOTIDE SEQUENCE [LARGE SCALE GENOMIC DNA]</scope>
    <source>
        <strain evidence="3 5">AF14-6AC</strain>
        <strain evidence="2 6">AF16-14</strain>
        <strain evidence="4 7">OF03-11</strain>
    </source>
</reference>
<gene>
    <name evidence="3" type="ORF">DWW24_21005</name>
    <name evidence="2" type="ORF">DWW57_12925</name>
    <name evidence="4" type="ORF">DXA53_19370</name>
</gene>
<evidence type="ECO:0000313" key="5">
    <source>
        <dbReference type="Proteomes" id="UP000283426"/>
    </source>
</evidence>
<feature type="domain" description="Haem-binding uptake Tiki superfamily ChaN" evidence="1">
    <location>
        <begin position="49"/>
        <end position="252"/>
    </location>
</feature>
<dbReference type="Gene3D" id="3.40.50.11550">
    <property type="match status" value="1"/>
</dbReference>
<dbReference type="AlphaFoldDB" id="A0A3D1UI30"/>
<dbReference type="Proteomes" id="UP000284434">
    <property type="component" value="Unassembled WGS sequence"/>
</dbReference>
<sequence>MCLNNRKMMKIGMIIILWFCLTGGLVVAQEKRAYTLFDADGQETDYAHMMSVLGEQQVVFIGEIHNCPIAHWMEYEIVRDLYALHKDRLMIGAEMFERDDQLVLDEYLSGLITAERFTKEAKLWPNYPTDYKKIVEFAKTNRIPFVATNVPRRYAAMVSRGGFGALEQLSEEAKNYIAPLPLNYVRNEGVETYFRSMEMPGAKKEDTEKLAKAQALKDATMGWSIAQNIGSYFVHLNGSFHSANQAGIITYLNRYRPGLKIATVEVVRQEKTDKLDKDVMRKADFYICVPTDMTTTY</sequence>
<dbReference type="EMBL" id="QSCO01000044">
    <property type="protein sequence ID" value="RGY02644.1"/>
    <property type="molecule type" value="Genomic_DNA"/>
</dbReference>
<evidence type="ECO:0000313" key="3">
    <source>
        <dbReference type="EMBL" id="RGV17681.1"/>
    </source>
</evidence>
<evidence type="ECO:0000313" key="4">
    <source>
        <dbReference type="EMBL" id="RGY02644.1"/>
    </source>
</evidence>